<comment type="similarity">
    <text evidence="1">Belongs to the LysR transcriptional regulatory family.</text>
</comment>
<dbReference type="Pfam" id="PF00126">
    <property type="entry name" value="HTH_1"/>
    <property type="match status" value="1"/>
</dbReference>
<keyword evidence="4" id="KW-0804">Transcription</keyword>
<dbReference type="Gene3D" id="1.10.10.10">
    <property type="entry name" value="Winged helix-like DNA-binding domain superfamily/Winged helix DNA-binding domain"/>
    <property type="match status" value="1"/>
</dbReference>
<evidence type="ECO:0000256" key="1">
    <source>
        <dbReference type="ARBA" id="ARBA00009437"/>
    </source>
</evidence>
<dbReference type="OrthoDB" id="3673085at2"/>
<keyword evidence="7" id="KW-1185">Reference proteome</keyword>
<dbReference type="FunFam" id="1.10.10.10:FF:000001">
    <property type="entry name" value="LysR family transcriptional regulator"/>
    <property type="match status" value="1"/>
</dbReference>
<name>A0A1H5QHI4_9PSEU</name>
<dbReference type="InterPro" id="IPR036390">
    <property type="entry name" value="WH_DNA-bd_sf"/>
</dbReference>
<accession>A0A1H5QHI4</accession>
<evidence type="ECO:0000259" key="5">
    <source>
        <dbReference type="PROSITE" id="PS50931"/>
    </source>
</evidence>
<dbReference type="SUPFAM" id="SSF46785">
    <property type="entry name" value="Winged helix' DNA-binding domain"/>
    <property type="match status" value="1"/>
</dbReference>
<reference evidence="7" key="1">
    <citation type="submission" date="2016-10" db="EMBL/GenBank/DDBJ databases">
        <authorList>
            <person name="Varghese N."/>
            <person name="Submissions S."/>
        </authorList>
    </citation>
    <scope>NUCLEOTIDE SEQUENCE [LARGE SCALE GENOMIC DNA]</scope>
    <source>
        <strain evidence="7">DSM 44654</strain>
    </source>
</reference>
<evidence type="ECO:0000313" key="7">
    <source>
        <dbReference type="Proteomes" id="UP000198878"/>
    </source>
</evidence>
<proteinExistence type="inferred from homology"/>
<dbReference type="AlphaFoldDB" id="A0A1H5QHI4"/>
<dbReference type="InterPro" id="IPR036388">
    <property type="entry name" value="WH-like_DNA-bd_sf"/>
</dbReference>
<dbReference type="STRING" id="218821.SAMN05421837_102892"/>
<dbReference type="PANTHER" id="PTHR30346:SF29">
    <property type="entry name" value="LYSR SUBSTRATE-BINDING"/>
    <property type="match status" value="1"/>
</dbReference>
<dbReference type="Pfam" id="PF03466">
    <property type="entry name" value="LysR_substrate"/>
    <property type="match status" value="1"/>
</dbReference>
<feature type="domain" description="HTH lysR-type" evidence="5">
    <location>
        <begin position="8"/>
        <end position="65"/>
    </location>
</feature>
<dbReference type="InterPro" id="IPR005119">
    <property type="entry name" value="LysR_subst-bd"/>
</dbReference>
<organism evidence="6 7">
    <name type="scientific">Amycolatopsis pretoriensis</name>
    <dbReference type="NCBI Taxonomy" id="218821"/>
    <lineage>
        <taxon>Bacteria</taxon>
        <taxon>Bacillati</taxon>
        <taxon>Actinomycetota</taxon>
        <taxon>Actinomycetes</taxon>
        <taxon>Pseudonocardiales</taxon>
        <taxon>Pseudonocardiaceae</taxon>
        <taxon>Amycolatopsis</taxon>
    </lineage>
</organism>
<dbReference type="Proteomes" id="UP000198878">
    <property type="component" value="Unassembled WGS sequence"/>
</dbReference>
<dbReference type="PANTHER" id="PTHR30346">
    <property type="entry name" value="TRANSCRIPTIONAL DUAL REGULATOR HCAR-RELATED"/>
    <property type="match status" value="1"/>
</dbReference>
<dbReference type="PRINTS" id="PR00039">
    <property type="entry name" value="HTHLYSR"/>
</dbReference>
<dbReference type="EMBL" id="FNUJ01000002">
    <property type="protein sequence ID" value="SEF24841.1"/>
    <property type="molecule type" value="Genomic_DNA"/>
</dbReference>
<dbReference type="CDD" id="cd08423">
    <property type="entry name" value="PBP2_LTTR_like_6"/>
    <property type="match status" value="1"/>
</dbReference>
<evidence type="ECO:0000256" key="4">
    <source>
        <dbReference type="ARBA" id="ARBA00023163"/>
    </source>
</evidence>
<dbReference type="RefSeq" id="WP_158104151.1">
    <property type="nucleotide sequence ID" value="NZ_FNUJ01000002.1"/>
</dbReference>
<evidence type="ECO:0000313" key="6">
    <source>
        <dbReference type="EMBL" id="SEF24841.1"/>
    </source>
</evidence>
<dbReference type="GO" id="GO:0003700">
    <property type="term" value="F:DNA-binding transcription factor activity"/>
    <property type="evidence" value="ECO:0007669"/>
    <property type="project" value="InterPro"/>
</dbReference>
<protein>
    <submittedName>
        <fullName evidence="6">DNA-binding transcriptional regulator, LysR family</fullName>
    </submittedName>
</protein>
<dbReference type="GO" id="GO:0032993">
    <property type="term" value="C:protein-DNA complex"/>
    <property type="evidence" value="ECO:0007669"/>
    <property type="project" value="TreeGrafter"/>
</dbReference>
<dbReference type="PROSITE" id="PS50931">
    <property type="entry name" value="HTH_LYSR"/>
    <property type="match status" value="1"/>
</dbReference>
<gene>
    <name evidence="6" type="ORF">SAMN05421837_102892</name>
</gene>
<keyword evidence="3 6" id="KW-0238">DNA-binding</keyword>
<evidence type="ECO:0000256" key="3">
    <source>
        <dbReference type="ARBA" id="ARBA00023125"/>
    </source>
</evidence>
<dbReference type="InterPro" id="IPR000847">
    <property type="entry name" value="LysR_HTH_N"/>
</dbReference>
<dbReference type="SUPFAM" id="SSF53850">
    <property type="entry name" value="Periplasmic binding protein-like II"/>
    <property type="match status" value="1"/>
</dbReference>
<sequence length="310" mass="33603">MTKGTGVLEARRLQIFSAVAEHGSFTAAAEALFMTHSAVSQQMALLERQLGVPLMLRGPRGIELTEAGRLLAERSTGLLGTIAHIEQEMSDLKARHSSVRLGAFPTAGADLIPRVVREYQRRYPETKLVLRSAHASDMTAALRDGSIHLGLVWDYDFDPRSVPADVEWVHLADDPLCVLVPLDHPVAGESEVELRELAGETWVVRSHRPPYDEAFTTLCRLSGFEPRIGFATEDYLSVQGLVAAGIGIGAAPRLALVAQRPDVVAVAIAPTSPRRRIAAVRLLEASHPPAARQMLEVLRVVATTDPEGPA</sequence>
<dbReference type="GO" id="GO:0003677">
    <property type="term" value="F:DNA binding"/>
    <property type="evidence" value="ECO:0007669"/>
    <property type="project" value="UniProtKB-KW"/>
</dbReference>
<dbReference type="Gene3D" id="3.40.190.290">
    <property type="match status" value="1"/>
</dbReference>
<keyword evidence="2" id="KW-0805">Transcription regulation</keyword>
<evidence type="ECO:0000256" key="2">
    <source>
        <dbReference type="ARBA" id="ARBA00023015"/>
    </source>
</evidence>